<dbReference type="SUPFAM" id="SSF52540">
    <property type="entry name" value="P-loop containing nucleoside triphosphate hydrolases"/>
    <property type="match status" value="1"/>
</dbReference>
<dbReference type="RefSeq" id="WP_009259987.1">
    <property type="nucleotide sequence ID" value="NZ_JAJBSA010000053.1"/>
</dbReference>
<protein>
    <submittedName>
        <fullName evidence="2">Uncharacterized protein</fullName>
    </submittedName>
</protein>
<evidence type="ECO:0000256" key="1">
    <source>
        <dbReference type="SAM" id="MobiDB-lite"/>
    </source>
</evidence>
<comment type="caution">
    <text evidence="2">The sequence shown here is derived from an EMBL/GenBank/DDBJ whole genome shotgun (WGS) entry which is preliminary data.</text>
</comment>
<dbReference type="Gene3D" id="3.40.50.300">
    <property type="entry name" value="P-loop containing nucleotide triphosphate hydrolases"/>
    <property type="match status" value="1"/>
</dbReference>
<dbReference type="EMBL" id="WKPR01000064">
    <property type="protein sequence ID" value="MSB22993.1"/>
    <property type="molecule type" value="Genomic_DNA"/>
</dbReference>
<dbReference type="Proteomes" id="UP000434475">
    <property type="component" value="Unassembled WGS sequence"/>
</dbReference>
<evidence type="ECO:0000313" key="2">
    <source>
        <dbReference type="EMBL" id="MSB22993.1"/>
    </source>
</evidence>
<evidence type="ECO:0000313" key="3">
    <source>
        <dbReference type="Proteomes" id="UP000434475"/>
    </source>
</evidence>
<dbReference type="InterPro" id="IPR027417">
    <property type="entry name" value="P-loop_NTPase"/>
</dbReference>
<feature type="region of interest" description="Disordered" evidence="1">
    <location>
        <begin position="129"/>
        <end position="151"/>
    </location>
</feature>
<reference evidence="2 3" key="1">
    <citation type="journal article" date="2019" name="Nat. Med.">
        <title>A library of human gut bacterial isolates paired with longitudinal multiomics data enables mechanistic microbiome research.</title>
        <authorList>
            <person name="Poyet M."/>
            <person name="Groussin M."/>
            <person name="Gibbons S.M."/>
            <person name="Avila-Pacheco J."/>
            <person name="Jiang X."/>
            <person name="Kearney S.M."/>
            <person name="Perrotta A.R."/>
            <person name="Berdy B."/>
            <person name="Zhao S."/>
            <person name="Lieberman T.D."/>
            <person name="Swanson P.K."/>
            <person name="Smith M."/>
            <person name="Roesemann S."/>
            <person name="Alexander J.E."/>
            <person name="Rich S.A."/>
            <person name="Livny J."/>
            <person name="Vlamakis H."/>
            <person name="Clish C."/>
            <person name="Bullock K."/>
            <person name="Deik A."/>
            <person name="Scott J."/>
            <person name="Pierce K.A."/>
            <person name="Xavier R.J."/>
            <person name="Alm E.J."/>
        </authorList>
    </citation>
    <scope>NUCLEOTIDE SEQUENCE [LARGE SCALE GENOMIC DNA]</scope>
    <source>
        <strain evidence="2 3">BIOML-A2</strain>
    </source>
</reference>
<sequence length="344" mass="38552">MLLYLTSNQKSGLIDGAAHEMLMPSKKLVGKFSLKSFVTKDMRNYATAKFFLIDAACIEESGEDFTLALRSFQMMFSARIIVILSGCEDMSGCIQRLLSIGVVNLITAETLEDADDELREALSDEGMQRYVTPAPVPSQPESRQEPTPEPEAEIIPYRWNAKNIRIAVAGAQRRSGVTVTAFNLAAWLAARGAEVAYIEVNTNRHLQLLLNVYEAAPTGEHYTIDGIDCYLTNEPDREYQFIIYDCGVIQTPTSVFREADHRLLCGSVLPYEIPAFHKALEVCGGLEVRPVAISVPGEFREYCRELFGGEMEMAEASHNLFAERTNGRLYKRLVEPYIMGERRL</sequence>
<accession>A0A6I2RBR5</accession>
<proteinExistence type="predicted"/>
<organism evidence="2 3">
    <name type="scientific">Flavonifractor plautii</name>
    <name type="common">Fusobacterium plautii</name>
    <dbReference type="NCBI Taxonomy" id="292800"/>
    <lineage>
        <taxon>Bacteria</taxon>
        <taxon>Bacillati</taxon>
        <taxon>Bacillota</taxon>
        <taxon>Clostridia</taxon>
        <taxon>Eubacteriales</taxon>
        <taxon>Oscillospiraceae</taxon>
        <taxon>Flavonifractor</taxon>
    </lineage>
</organism>
<name>A0A6I2RBR5_FLAPL</name>
<dbReference type="AlphaFoldDB" id="A0A6I2RBR5"/>
<gene>
    <name evidence="2" type="ORF">GKE97_26490</name>
</gene>